<evidence type="ECO:0000313" key="1">
    <source>
        <dbReference type="EMBL" id="MCY1723177.1"/>
    </source>
</evidence>
<proteinExistence type="predicted"/>
<dbReference type="EMBL" id="JAPOHD010000067">
    <property type="protein sequence ID" value="MCY1723177.1"/>
    <property type="molecule type" value="Genomic_DNA"/>
</dbReference>
<dbReference type="AlphaFoldDB" id="A0A9X3J8L2"/>
<protein>
    <submittedName>
        <fullName evidence="1">Uncharacterized protein</fullName>
    </submittedName>
</protein>
<accession>A0A9X3J8L2</accession>
<dbReference type="RefSeq" id="WP_343335503.1">
    <property type="nucleotide sequence ID" value="NZ_JAPOHD010000067.1"/>
</dbReference>
<gene>
    <name evidence="1" type="ORF">OU798_22705</name>
</gene>
<organism evidence="1 2">
    <name type="scientific">Draconibacterium aestuarii</name>
    <dbReference type="NCBI Taxonomy" id="2998507"/>
    <lineage>
        <taxon>Bacteria</taxon>
        <taxon>Pseudomonadati</taxon>
        <taxon>Bacteroidota</taxon>
        <taxon>Bacteroidia</taxon>
        <taxon>Marinilabiliales</taxon>
        <taxon>Prolixibacteraceae</taxon>
        <taxon>Draconibacterium</taxon>
    </lineage>
</organism>
<keyword evidence="2" id="KW-1185">Reference proteome</keyword>
<evidence type="ECO:0000313" key="2">
    <source>
        <dbReference type="Proteomes" id="UP001145087"/>
    </source>
</evidence>
<dbReference type="Proteomes" id="UP001145087">
    <property type="component" value="Unassembled WGS sequence"/>
</dbReference>
<name>A0A9X3J8L2_9BACT</name>
<comment type="caution">
    <text evidence="1">The sequence shown here is derived from an EMBL/GenBank/DDBJ whole genome shotgun (WGS) entry which is preliminary data.</text>
</comment>
<reference evidence="1" key="1">
    <citation type="submission" date="2022-11" db="EMBL/GenBank/DDBJ databases">
        <title>Marilongibacter aestuarii gen. nov., sp. nov., isolated from tidal flat sediment.</title>
        <authorList>
            <person name="Jiayan W."/>
        </authorList>
    </citation>
    <scope>NUCLEOTIDE SEQUENCE</scope>
    <source>
        <strain evidence="1">Z1-6</strain>
    </source>
</reference>
<sequence length="108" mass="12401">MNLSSGFWGIYENVSENWMAFVDENNRGMGVYNPLCTRFLEGMSGDPGKEYKDGSTSYIAPVKKETLYKNCIYEFEYYIIIGTINEIRNTAYRLNSATSNPKKQHSDI</sequence>